<comment type="caution">
    <text evidence="4">The sequence shown here is derived from an EMBL/GenBank/DDBJ whole genome shotgun (WGS) entry which is preliminary data.</text>
</comment>
<dbReference type="InterPro" id="IPR019257">
    <property type="entry name" value="MeTrfase_dom"/>
</dbReference>
<accession>A0ABY3M948</accession>
<dbReference type="RefSeq" id="WP_148381242.1">
    <property type="nucleotide sequence ID" value="NZ_VSKN01000014.1"/>
</dbReference>
<dbReference type="EMBL" id="VSKN01000014">
    <property type="protein sequence ID" value="TYC10793.1"/>
    <property type="molecule type" value="Genomic_DNA"/>
</dbReference>
<feature type="domain" description="Histidine-specific methyltransferase SAM-dependent" evidence="3">
    <location>
        <begin position="5"/>
        <end position="313"/>
    </location>
</feature>
<dbReference type="SUPFAM" id="SSF53335">
    <property type="entry name" value="S-adenosyl-L-methionine-dependent methyltransferases"/>
    <property type="match status" value="1"/>
</dbReference>
<reference evidence="4 5" key="1">
    <citation type="submission" date="2019-08" db="EMBL/GenBank/DDBJ databases">
        <title>Genomes of Antarctic Bizionia species.</title>
        <authorList>
            <person name="Bowman J.P."/>
        </authorList>
    </citation>
    <scope>NUCLEOTIDE SEQUENCE [LARGE SCALE GENOMIC DNA]</scope>
    <source>
        <strain evidence="4 5">IC164</strain>
    </source>
</reference>
<keyword evidence="2" id="KW-0808">Transferase</keyword>
<dbReference type="Pfam" id="PF10017">
    <property type="entry name" value="Methyltransf_33"/>
    <property type="match status" value="1"/>
</dbReference>
<dbReference type="InterPro" id="IPR029063">
    <property type="entry name" value="SAM-dependent_MTases_sf"/>
</dbReference>
<sequence length="315" mass="35645">MKDTFKNDINIGLSANEKSLPSKYFYDKIGDALFVKIMNLPEYYLTKAEFDIFKNQTQDIIDTLKIAPDTYFELIELGAGDGTKTKELLKVLSHKNYAFEYLPIDISLNALEQLETRLSKELPKVKVTKKQGDYFEVLEGLKNSHHPKIVLFLGSNIGNLGDAEAKTFISNLSDALNKNDKVLLGIDLIKPEHIVLPAYNDKAGVTKAFNFNLLHRINSELEADFNLQQFSHTPEYSENTGIAKSFIVSDKNQNVTIGALNKTFQFKAGEKIHTETSRKYNDDVLGSILKNSDLSIVTKLLDSNKYFADYILEKR</sequence>
<gene>
    <name evidence="4" type="ORF">ES677_10780</name>
</gene>
<dbReference type="InterPro" id="IPR017804">
    <property type="entry name" value="MeTrfase_EgtD-like"/>
</dbReference>
<dbReference type="InterPro" id="IPR051128">
    <property type="entry name" value="EgtD_Methyltrsf_superfamily"/>
</dbReference>
<evidence type="ECO:0000313" key="4">
    <source>
        <dbReference type="EMBL" id="TYC10793.1"/>
    </source>
</evidence>
<dbReference type="Proteomes" id="UP000323621">
    <property type="component" value="Unassembled WGS sequence"/>
</dbReference>
<evidence type="ECO:0000256" key="1">
    <source>
        <dbReference type="ARBA" id="ARBA00022603"/>
    </source>
</evidence>
<name>A0ABY3M948_9FLAO</name>
<keyword evidence="1" id="KW-0489">Methyltransferase</keyword>
<evidence type="ECO:0000313" key="5">
    <source>
        <dbReference type="Proteomes" id="UP000323621"/>
    </source>
</evidence>
<dbReference type="PIRSF" id="PIRSF018005">
    <property type="entry name" value="UCP018005"/>
    <property type="match status" value="1"/>
</dbReference>
<evidence type="ECO:0000256" key="2">
    <source>
        <dbReference type="ARBA" id="ARBA00022679"/>
    </source>
</evidence>
<organism evidence="4 5">
    <name type="scientific">Bizionia gelidisalsuginis</name>
    <dbReference type="NCBI Taxonomy" id="291188"/>
    <lineage>
        <taxon>Bacteria</taxon>
        <taxon>Pseudomonadati</taxon>
        <taxon>Bacteroidota</taxon>
        <taxon>Flavobacteriia</taxon>
        <taxon>Flavobacteriales</taxon>
        <taxon>Flavobacteriaceae</taxon>
        <taxon>Bizionia</taxon>
    </lineage>
</organism>
<dbReference type="PANTHER" id="PTHR43397:SF1">
    <property type="entry name" value="ERGOTHIONEINE BIOSYNTHESIS PROTEIN 1"/>
    <property type="match status" value="1"/>
</dbReference>
<dbReference type="Gene3D" id="3.40.50.150">
    <property type="entry name" value="Vaccinia Virus protein VP39"/>
    <property type="match status" value="1"/>
</dbReference>
<proteinExistence type="predicted"/>
<keyword evidence="5" id="KW-1185">Reference proteome</keyword>
<evidence type="ECO:0000259" key="3">
    <source>
        <dbReference type="Pfam" id="PF10017"/>
    </source>
</evidence>
<dbReference type="PANTHER" id="PTHR43397">
    <property type="entry name" value="ERGOTHIONEINE BIOSYNTHESIS PROTEIN 1"/>
    <property type="match status" value="1"/>
</dbReference>
<protein>
    <submittedName>
        <fullName evidence="4">L-histidine N(Alpha)-methyltransferase</fullName>
    </submittedName>
</protein>